<feature type="transmembrane region" description="Helical" evidence="8">
    <location>
        <begin position="704"/>
        <end position="724"/>
    </location>
</feature>
<feature type="transmembrane region" description="Helical" evidence="8">
    <location>
        <begin position="775"/>
        <end position="792"/>
    </location>
</feature>
<feature type="transmembrane region" description="Helical" evidence="8">
    <location>
        <begin position="518"/>
        <end position="542"/>
    </location>
</feature>
<dbReference type="GO" id="GO:0016740">
    <property type="term" value="F:transferase activity"/>
    <property type="evidence" value="ECO:0007669"/>
    <property type="project" value="UniProtKB-KW"/>
</dbReference>
<sequence length="797" mass="93031">MAGEKSQIERIIEEINSTNAKKVALVLVIGFACYHGILHLRFGTNSCKWLLSDGRYKADKEWQPYGCMLHLYTNSDTKRCLRYLGYIGLQSHFVFVGDTRIEELYKAFVHHLKQEENVSQKPTLVYTNLTHIDDRLKIKVDFIWSPYVSRQMVSLFRHWENSDHPPSVIVAGGALWPIISSNASKVAVKEYYMNLTRLVQPIDRLSRRKTWTLWALQAPVNEEKLKPDEHMVTNALIDQYNAAAIEVLSHSAADLWWSARLVGQGMLQESPDGIHLAEKPQIHDTQILLNMYCNDYMAFNDGTCCSSVEPRTTLQIVTFVVMAICVTIAIVMILRRLLLRYCGKPVYDYHRLPDNDSQPQLPLTSNNYLFLFKTISKMTLIIAYFFICDRTNFFMKENKYYSEFSFWLPIGYITVLGLFFMEESKFNKVLHRDQLNEWKGWMQIVILVYHVTGASKVLLINMHIKVLISAYLFLLGYEQFCYVWYRNDVGIVSFCRMLFQLNFMTVTLCLSMNRPYQFYYFGPLLSFWYLMIYFFVAFPPHITAQISENNVMQYFYLLIKFITFCSVVTILFMSEVFFEKIFVTRPWKALFVTIDDDIHEWWSRWKLDRYSVMYGMIFGVIMVLSQRYNIFDDNNHSNLFSRGIALSSTLLALVGIGSYMMFTYLCRNELECSEIHSYIVFIPIVSFIFLRNISGVLRTRYSSLFAWFGEIYLELFVSQYHIWLAADTHGVLVLVPGYPVLNLIITTYIFVCASHEVHNITKALLPYAVPNDWKLALRNLILFLAVLVPIGINDGMF</sequence>
<dbReference type="OrthoDB" id="1932925at2759"/>
<dbReference type="InterPro" id="IPR012419">
    <property type="entry name" value="Cas1_AcylTrans_dom"/>
</dbReference>
<feature type="transmembrane region" description="Helical" evidence="8">
    <location>
        <begin position="731"/>
        <end position="751"/>
    </location>
</feature>
<protein>
    <recommendedName>
        <fullName evidence="9">Cas1p 10 TM acyl transferase domain-containing protein</fullName>
    </recommendedName>
</protein>
<dbReference type="GO" id="GO:0016020">
    <property type="term" value="C:membrane"/>
    <property type="evidence" value="ECO:0007669"/>
    <property type="project" value="UniProtKB-SubCell"/>
</dbReference>
<dbReference type="EMBL" id="OU898284">
    <property type="protein sequence ID" value="CAG9840364.1"/>
    <property type="molecule type" value="Genomic_DNA"/>
</dbReference>
<proteinExistence type="inferred from homology"/>
<feature type="transmembrane region" description="Helical" evidence="8">
    <location>
        <begin position="678"/>
        <end position="698"/>
    </location>
</feature>
<dbReference type="GO" id="GO:0005794">
    <property type="term" value="C:Golgi apparatus"/>
    <property type="evidence" value="ECO:0007669"/>
    <property type="project" value="UniProtKB-ARBA"/>
</dbReference>
<keyword evidence="4 8" id="KW-0812">Transmembrane</keyword>
<feature type="transmembrane region" description="Helical" evidence="8">
    <location>
        <begin position="316"/>
        <end position="338"/>
    </location>
</feature>
<dbReference type="PROSITE" id="PS51257">
    <property type="entry name" value="PROKAR_LIPOPROTEIN"/>
    <property type="match status" value="1"/>
</dbReference>
<comment type="similarity">
    <text evidence="2">Belongs to the PC-esterase family. CASD1 subfamily.</text>
</comment>
<evidence type="ECO:0000256" key="2">
    <source>
        <dbReference type="ARBA" id="ARBA00010666"/>
    </source>
</evidence>
<evidence type="ECO:0000256" key="8">
    <source>
        <dbReference type="SAM" id="Phobius"/>
    </source>
</evidence>
<keyword evidence="5 8" id="KW-1133">Transmembrane helix</keyword>
<evidence type="ECO:0000256" key="1">
    <source>
        <dbReference type="ARBA" id="ARBA00004141"/>
    </source>
</evidence>
<dbReference type="Pfam" id="PF07779">
    <property type="entry name" value="Cas1_AcylT"/>
    <property type="match status" value="1"/>
</dbReference>
<evidence type="ECO:0000256" key="7">
    <source>
        <dbReference type="ARBA" id="ARBA00023180"/>
    </source>
</evidence>
<evidence type="ECO:0000256" key="3">
    <source>
        <dbReference type="ARBA" id="ARBA00022679"/>
    </source>
</evidence>
<feature type="transmembrane region" description="Helical" evidence="8">
    <location>
        <begin position="368"/>
        <end position="388"/>
    </location>
</feature>
<feature type="transmembrane region" description="Helical" evidence="8">
    <location>
        <begin position="554"/>
        <end position="578"/>
    </location>
</feature>
<evidence type="ECO:0000313" key="10">
    <source>
        <dbReference type="EMBL" id="CAG9840364.1"/>
    </source>
</evidence>
<reference evidence="10" key="1">
    <citation type="submission" date="2022-01" db="EMBL/GenBank/DDBJ databases">
        <authorList>
            <person name="King R."/>
        </authorList>
    </citation>
    <scope>NUCLEOTIDE SEQUENCE</scope>
</reference>
<feature type="transmembrane region" description="Helical" evidence="8">
    <location>
        <begin position="466"/>
        <end position="485"/>
    </location>
</feature>
<keyword evidence="11" id="KW-1185">Reference proteome</keyword>
<gene>
    <name evidence="10" type="ORF">DIABBA_LOCUS13013</name>
</gene>
<evidence type="ECO:0000256" key="5">
    <source>
        <dbReference type="ARBA" id="ARBA00022989"/>
    </source>
</evidence>
<dbReference type="GO" id="GO:0005975">
    <property type="term" value="P:carbohydrate metabolic process"/>
    <property type="evidence" value="ECO:0007669"/>
    <property type="project" value="UniProtKB-ARBA"/>
</dbReference>
<feature type="transmembrane region" description="Helical" evidence="8">
    <location>
        <begin position="400"/>
        <end position="421"/>
    </location>
</feature>
<feature type="transmembrane region" description="Helical" evidence="8">
    <location>
        <begin position="643"/>
        <end position="666"/>
    </location>
</feature>
<feature type="transmembrane region" description="Helical" evidence="8">
    <location>
        <begin position="441"/>
        <end position="459"/>
    </location>
</feature>
<accession>A0A9N9XKM1</accession>
<organism evidence="10 11">
    <name type="scientific">Diabrotica balteata</name>
    <name type="common">Banded cucumber beetle</name>
    <dbReference type="NCBI Taxonomy" id="107213"/>
    <lineage>
        <taxon>Eukaryota</taxon>
        <taxon>Metazoa</taxon>
        <taxon>Ecdysozoa</taxon>
        <taxon>Arthropoda</taxon>
        <taxon>Hexapoda</taxon>
        <taxon>Insecta</taxon>
        <taxon>Pterygota</taxon>
        <taxon>Neoptera</taxon>
        <taxon>Endopterygota</taxon>
        <taxon>Coleoptera</taxon>
        <taxon>Polyphaga</taxon>
        <taxon>Cucujiformia</taxon>
        <taxon>Chrysomeloidea</taxon>
        <taxon>Chrysomelidae</taxon>
        <taxon>Galerucinae</taxon>
        <taxon>Diabroticina</taxon>
        <taxon>Diabroticites</taxon>
        <taxon>Diabrotica</taxon>
    </lineage>
</organism>
<evidence type="ECO:0000256" key="6">
    <source>
        <dbReference type="ARBA" id="ARBA00023136"/>
    </source>
</evidence>
<keyword evidence="6 8" id="KW-0472">Membrane</keyword>
<comment type="subcellular location">
    <subcellularLocation>
        <location evidence="1">Membrane</location>
        <topology evidence="1">Multi-pass membrane protein</topology>
    </subcellularLocation>
</comment>
<dbReference type="PANTHER" id="PTHR13533:SF1">
    <property type="entry name" value="N-ACETYLNEURAMINATE 9-O-ACETYLTRANSFERASE"/>
    <property type="match status" value="1"/>
</dbReference>
<evidence type="ECO:0000259" key="9">
    <source>
        <dbReference type="Pfam" id="PF07779"/>
    </source>
</evidence>
<name>A0A9N9XKM1_DIABA</name>
<evidence type="ECO:0000313" key="11">
    <source>
        <dbReference type="Proteomes" id="UP001153709"/>
    </source>
</evidence>
<dbReference type="AlphaFoldDB" id="A0A9N9XKM1"/>
<keyword evidence="3" id="KW-0808">Transferase</keyword>
<evidence type="ECO:0000256" key="4">
    <source>
        <dbReference type="ARBA" id="ARBA00022692"/>
    </source>
</evidence>
<feature type="domain" description="Cas1p 10 TM acyl transferase" evidence="9">
    <location>
        <begin position="297"/>
        <end position="780"/>
    </location>
</feature>
<dbReference type="Proteomes" id="UP001153709">
    <property type="component" value="Chromosome 9"/>
</dbReference>
<feature type="transmembrane region" description="Helical" evidence="8">
    <location>
        <begin position="612"/>
        <end position="631"/>
    </location>
</feature>
<keyword evidence="7" id="KW-0325">Glycoprotein</keyword>
<dbReference type="PANTHER" id="PTHR13533">
    <property type="entry name" value="N-ACETYLNEURAMINATE 9-O-ACETYLTRANSFERASE"/>
    <property type="match status" value="1"/>
</dbReference>